<dbReference type="PANTHER" id="PTHR36361">
    <property type="entry name" value="PROTEIN APEM9"/>
    <property type="match status" value="1"/>
</dbReference>
<dbReference type="EMBL" id="NKXS01005839">
    <property type="protein sequence ID" value="PIN02628.1"/>
    <property type="molecule type" value="Genomic_DNA"/>
</dbReference>
<organism evidence="1 2">
    <name type="scientific">Handroanthus impetiginosus</name>
    <dbReference type="NCBI Taxonomy" id="429701"/>
    <lineage>
        <taxon>Eukaryota</taxon>
        <taxon>Viridiplantae</taxon>
        <taxon>Streptophyta</taxon>
        <taxon>Embryophyta</taxon>
        <taxon>Tracheophyta</taxon>
        <taxon>Spermatophyta</taxon>
        <taxon>Magnoliopsida</taxon>
        <taxon>eudicotyledons</taxon>
        <taxon>Gunneridae</taxon>
        <taxon>Pentapetalae</taxon>
        <taxon>asterids</taxon>
        <taxon>lamiids</taxon>
        <taxon>Lamiales</taxon>
        <taxon>Bignoniaceae</taxon>
        <taxon>Crescentiina</taxon>
        <taxon>Tabebuia alliance</taxon>
        <taxon>Handroanthus</taxon>
    </lineage>
</organism>
<name>A0A2G9GBD9_9LAMI</name>
<protein>
    <submittedName>
        <fullName evidence="1">Uncharacterized protein</fullName>
    </submittedName>
</protein>
<dbReference type="GO" id="GO:0015919">
    <property type="term" value="P:peroxisomal membrane transport"/>
    <property type="evidence" value="ECO:0007669"/>
    <property type="project" value="InterPro"/>
</dbReference>
<accession>A0A2G9GBD9</accession>
<proteinExistence type="predicted"/>
<gene>
    <name evidence="1" type="ORF">CDL12_24857</name>
</gene>
<reference evidence="2" key="1">
    <citation type="journal article" date="2018" name="Gigascience">
        <title>Genome assembly of the Pink Ipe (Handroanthus impetiginosus, Bignoniaceae), a highly valued, ecologically keystone Neotropical timber forest tree.</title>
        <authorList>
            <person name="Silva-Junior O.B."/>
            <person name="Grattapaglia D."/>
            <person name="Novaes E."/>
            <person name="Collevatti R.G."/>
        </authorList>
    </citation>
    <scope>NUCLEOTIDE SEQUENCE [LARGE SCALE GENOMIC DNA]</scope>
    <source>
        <strain evidence="2">cv. UFG-1</strain>
    </source>
</reference>
<dbReference type="AlphaFoldDB" id="A0A2G9GBD9"/>
<evidence type="ECO:0000313" key="1">
    <source>
        <dbReference type="EMBL" id="PIN02628.1"/>
    </source>
</evidence>
<dbReference type="PANTHER" id="PTHR36361:SF1">
    <property type="entry name" value="PROTEIN APEM9"/>
    <property type="match status" value="1"/>
</dbReference>
<keyword evidence="2" id="KW-1185">Reference proteome</keyword>
<dbReference type="Proteomes" id="UP000231279">
    <property type="component" value="Unassembled WGS sequence"/>
</dbReference>
<dbReference type="OrthoDB" id="1919407at2759"/>
<dbReference type="STRING" id="429701.A0A2G9GBD9"/>
<evidence type="ECO:0000313" key="2">
    <source>
        <dbReference type="Proteomes" id="UP000231279"/>
    </source>
</evidence>
<dbReference type="InterPro" id="IPR034571">
    <property type="entry name" value="APEM9"/>
</dbReference>
<comment type="caution">
    <text evidence="1">The sequence shown here is derived from an EMBL/GenBank/DDBJ whole genome shotgun (WGS) entry which is preliminary data.</text>
</comment>
<sequence length="80" mass="9321">MAIIDEEKPIWEEIDRAESYLVCCMFDEAASLASSIIMRLHEDYKHSNKSCEVSDFENEWDDMLESAGMVLVQSMKQLQR</sequence>